<dbReference type="SMART" id="SM00895">
    <property type="entry name" value="FCD"/>
    <property type="match status" value="1"/>
</dbReference>
<proteinExistence type="predicted"/>
<dbReference type="InterPro" id="IPR036390">
    <property type="entry name" value="WH_DNA-bd_sf"/>
</dbReference>
<dbReference type="SUPFAM" id="SSF48008">
    <property type="entry name" value="GntR ligand-binding domain-like"/>
    <property type="match status" value="1"/>
</dbReference>
<dbReference type="InterPro" id="IPR036388">
    <property type="entry name" value="WH-like_DNA-bd_sf"/>
</dbReference>
<dbReference type="GO" id="GO:0003677">
    <property type="term" value="F:DNA binding"/>
    <property type="evidence" value="ECO:0007669"/>
    <property type="project" value="UniProtKB-KW"/>
</dbReference>
<keyword evidence="1" id="KW-0805">Transcription regulation</keyword>
<comment type="caution">
    <text evidence="6">The sequence shown here is derived from an EMBL/GenBank/DDBJ whole genome shotgun (WGS) entry which is preliminary data.</text>
</comment>
<evidence type="ECO:0000256" key="4">
    <source>
        <dbReference type="SAM" id="MobiDB-lite"/>
    </source>
</evidence>
<feature type="domain" description="HTH gntR-type" evidence="5">
    <location>
        <begin position="19"/>
        <end position="87"/>
    </location>
</feature>
<dbReference type="GO" id="GO:0003700">
    <property type="term" value="F:DNA-binding transcription factor activity"/>
    <property type="evidence" value="ECO:0007669"/>
    <property type="project" value="InterPro"/>
</dbReference>
<dbReference type="Gene3D" id="1.20.120.530">
    <property type="entry name" value="GntR ligand-binding domain-like"/>
    <property type="match status" value="1"/>
</dbReference>
<keyword evidence="7" id="KW-1185">Reference proteome</keyword>
<reference evidence="6" key="1">
    <citation type="submission" date="2020-09" db="EMBL/GenBank/DDBJ databases">
        <title>A novel bacterium of genus Mangrovicoccus, isolated from South China Sea.</title>
        <authorList>
            <person name="Huang H."/>
            <person name="Mo K."/>
            <person name="Hu Y."/>
        </authorList>
    </citation>
    <scope>NUCLEOTIDE SEQUENCE</scope>
    <source>
        <strain evidence="6">HB182678</strain>
    </source>
</reference>
<dbReference type="CDD" id="cd07377">
    <property type="entry name" value="WHTH_GntR"/>
    <property type="match status" value="1"/>
</dbReference>
<evidence type="ECO:0000313" key="7">
    <source>
        <dbReference type="Proteomes" id="UP000609121"/>
    </source>
</evidence>
<dbReference type="InterPro" id="IPR008920">
    <property type="entry name" value="TF_FadR/GntR_C"/>
</dbReference>
<dbReference type="PRINTS" id="PR00035">
    <property type="entry name" value="HTHGNTR"/>
</dbReference>
<dbReference type="RefSeq" id="WP_193183701.1">
    <property type="nucleotide sequence ID" value="NZ_JACVXA010000042.1"/>
</dbReference>
<feature type="region of interest" description="Disordered" evidence="4">
    <location>
        <begin position="1"/>
        <end position="21"/>
    </location>
</feature>
<evidence type="ECO:0000256" key="3">
    <source>
        <dbReference type="ARBA" id="ARBA00023163"/>
    </source>
</evidence>
<dbReference type="PROSITE" id="PS50949">
    <property type="entry name" value="HTH_GNTR"/>
    <property type="match status" value="1"/>
</dbReference>
<organism evidence="6 7">
    <name type="scientific">Mangrovicoccus algicola</name>
    <dbReference type="NCBI Taxonomy" id="2771008"/>
    <lineage>
        <taxon>Bacteria</taxon>
        <taxon>Pseudomonadati</taxon>
        <taxon>Pseudomonadota</taxon>
        <taxon>Alphaproteobacteria</taxon>
        <taxon>Rhodobacterales</taxon>
        <taxon>Paracoccaceae</taxon>
        <taxon>Mangrovicoccus</taxon>
    </lineage>
</organism>
<sequence length="248" mass="26182">MTADITPRTPPESAGPQGGSRGAQLIAHLRRELGTGALAAGDRLPTEAELCRAHGVSRAVVREAIAVLRSEGVVDVRRGVGAFVADPTGEGRPFADLSLDRMPGVIELLELRMACEVEAAGLAASRRSAAQLEAILEAHALVGACLDQGLSTRHTDFGLHFRIAEATQNRRFPELLRLLKPGIIAEAPASRAGEPPAPPRNRHLQQEHGRIVSAIIAGDAEEARAAMRAHLTGSLERGKARLIAGEAV</sequence>
<evidence type="ECO:0000256" key="2">
    <source>
        <dbReference type="ARBA" id="ARBA00023125"/>
    </source>
</evidence>
<dbReference type="AlphaFoldDB" id="A0A8J6ZAM3"/>
<keyword evidence="3" id="KW-0804">Transcription</keyword>
<dbReference type="Proteomes" id="UP000609121">
    <property type="component" value="Unassembled WGS sequence"/>
</dbReference>
<dbReference type="SUPFAM" id="SSF46785">
    <property type="entry name" value="Winged helix' DNA-binding domain"/>
    <property type="match status" value="1"/>
</dbReference>
<dbReference type="EMBL" id="JACVXA010000042">
    <property type="protein sequence ID" value="MBE3639236.1"/>
    <property type="molecule type" value="Genomic_DNA"/>
</dbReference>
<evidence type="ECO:0000313" key="6">
    <source>
        <dbReference type="EMBL" id="MBE3639236.1"/>
    </source>
</evidence>
<dbReference type="Gene3D" id="1.10.10.10">
    <property type="entry name" value="Winged helix-like DNA-binding domain superfamily/Winged helix DNA-binding domain"/>
    <property type="match status" value="1"/>
</dbReference>
<dbReference type="Pfam" id="PF07729">
    <property type="entry name" value="FCD"/>
    <property type="match status" value="1"/>
</dbReference>
<evidence type="ECO:0000259" key="5">
    <source>
        <dbReference type="PROSITE" id="PS50949"/>
    </source>
</evidence>
<keyword evidence="2" id="KW-0238">DNA-binding</keyword>
<evidence type="ECO:0000256" key="1">
    <source>
        <dbReference type="ARBA" id="ARBA00023015"/>
    </source>
</evidence>
<dbReference type="PANTHER" id="PTHR43537:SF24">
    <property type="entry name" value="GLUCONATE OPERON TRANSCRIPTIONAL REPRESSOR"/>
    <property type="match status" value="1"/>
</dbReference>
<protein>
    <submittedName>
        <fullName evidence="6">FadR family transcriptional regulator</fullName>
    </submittedName>
</protein>
<dbReference type="InterPro" id="IPR011711">
    <property type="entry name" value="GntR_C"/>
</dbReference>
<dbReference type="Pfam" id="PF00392">
    <property type="entry name" value="GntR"/>
    <property type="match status" value="1"/>
</dbReference>
<dbReference type="PANTHER" id="PTHR43537">
    <property type="entry name" value="TRANSCRIPTIONAL REGULATOR, GNTR FAMILY"/>
    <property type="match status" value="1"/>
</dbReference>
<dbReference type="InterPro" id="IPR000524">
    <property type="entry name" value="Tscrpt_reg_HTH_GntR"/>
</dbReference>
<dbReference type="SMART" id="SM00345">
    <property type="entry name" value="HTH_GNTR"/>
    <property type="match status" value="1"/>
</dbReference>
<name>A0A8J6ZAM3_9RHOB</name>
<gene>
    <name evidence="6" type="ORF">ICN82_13610</name>
</gene>
<accession>A0A8J6ZAM3</accession>